<evidence type="ECO:0000256" key="13">
    <source>
        <dbReference type="HAMAP-Rule" id="MF_00102"/>
    </source>
</evidence>
<dbReference type="InterPro" id="IPR023940">
    <property type="entry name" value="DHDPR_bac"/>
</dbReference>
<dbReference type="AlphaFoldDB" id="A0A1G9DZV8"/>
<dbReference type="HAMAP" id="MF_00102">
    <property type="entry name" value="DapB"/>
    <property type="match status" value="1"/>
</dbReference>
<dbReference type="Pfam" id="PF05173">
    <property type="entry name" value="DapB_C"/>
    <property type="match status" value="1"/>
</dbReference>
<dbReference type="PIRSF" id="PIRSF000161">
    <property type="entry name" value="DHPR"/>
    <property type="match status" value="1"/>
</dbReference>
<dbReference type="GO" id="GO:0005829">
    <property type="term" value="C:cytosol"/>
    <property type="evidence" value="ECO:0007669"/>
    <property type="project" value="TreeGrafter"/>
</dbReference>
<keyword evidence="8 13" id="KW-0457">Lysine biosynthesis</keyword>
<feature type="binding site" evidence="13">
    <location>
        <begin position="101"/>
        <end position="104"/>
    </location>
    <ligand>
        <name>NAD(+)</name>
        <dbReference type="ChEBI" id="CHEBI:57540"/>
    </ligand>
</feature>
<dbReference type="GO" id="GO:0050661">
    <property type="term" value="F:NADP binding"/>
    <property type="evidence" value="ECO:0007669"/>
    <property type="project" value="UniProtKB-UniRule"/>
</dbReference>
<dbReference type="SUPFAM" id="SSF55347">
    <property type="entry name" value="Glyceraldehyde-3-phosphate dehydrogenase-like, C-terminal domain"/>
    <property type="match status" value="1"/>
</dbReference>
<sequence>MIKVGVLGARGRMGRAACEAVDAAADLELTATVGRDERLDKVAGCDVVVDFTLPGVVMDNLAWCTDRGIHTVVGVSGFDAKRLDAARDILAADPEVGSVIAPNFGIGAVLMMQFAAKAAKHFDSAEIIEAHHPRKVDAPSGTAVHTARLIAAARAEAGLDGMPDATESDPQGARGADVDGVHIHAVRSAGYVASQEVRFGGSGERFVISHDSLDRESFMPGVLLAIREVVKRPGLTVGLDDLLD</sequence>
<evidence type="ECO:0000256" key="4">
    <source>
        <dbReference type="ARBA" id="ARBA00022857"/>
    </source>
</evidence>
<comment type="caution">
    <text evidence="13">Was originally thought to be a dihydrodipicolinate reductase (DHDPR), catalyzing the conversion of dihydrodipicolinate to tetrahydrodipicolinate. However, it was shown in E.coli that the substrate of the enzymatic reaction is not dihydrodipicolinate (DHDP) but in fact (2S,4S)-4-hydroxy-2,3,4,5-tetrahydrodipicolinic acid (HTPA), the product released by the DapA-catalyzed reaction.</text>
</comment>
<comment type="catalytic activity">
    <reaction evidence="12 13">
        <text>(S)-2,3,4,5-tetrahydrodipicolinate + NAD(+) + H2O = (2S,4S)-4-hydroxy-2,3,4,5-tetrahydrodipicolinate + NADH + H(+)</text>
        <dbReference type="Rhea" id="RHEA:35323"/>
        <dbReference type="ChEBI" id="CHEBI:15377"/>
        <dbReference type="ChEBI" id="CHEBI:15378"/>
        <dbReference type="ChEBI" id="CHEBI:16845"/>
        <dbReference type="ChEBI" id="CHEBI:57540"/>
        <dbReference type="ChEBI" id="CHEBI:57945"/>
        <dbReference type="ChEBI" id="CHEBI:67139"/>
        <dbReference type="EC" id="1.17.1.8"/>
    </reaction>
</comment>
<keyword evidence="17" id="KW-1185">Reference proteome</keyword>
<dbReference type="Gene3D" id="3.40.50.720">
    <property type="entry name" value="NAD(P)-binding Rossmann-like Domain"/>
    <property type="match status" value="1"/>
</dbReference>
<organism evidence="16 17">
    <name type="scientific">Glycomyces sambucus</name>
    <dbReference type="NCBI Taxonomy" id="380244"/>
    <lineage>
        <taxon>Bacteria</taxon>
        <taxon>Bacillati</taxon>
        <taxon>Actinomycetota</taxon>
        <taxon>Actinomycetes</taxon>
        <taxon>Glycomycetales</taxon>
        <taxon>Glycomycetaceae</taxon>
        <taxon>Glycomyces</taxon>
    </lineage>
</organism>
<protein>
    <recommendedName>
        <fullName evidence="10 13">4-hydroxy-tetrahydrodipicolinate reductase</fullName>
        <shortName evidence="13">HTPA reductase</shortName>
        <ecNumber evidence="10 13">1.17.1.8</ecNumber>
    </recommendedName>
</protein>
<dbReference type="GO" id="GO:0019877">
    <property type="term" value="P:diaminopimelate biosynthetic process"/>
    <property type="evidence" value="ECO:0007669"/>
    <property type="project" value="UniProtKB-UniRule"/>
</dbReference>
<dbReference type="InterPro" id="IPR036291">
    <property type="entry name" value="NAD(P)-bd_dom_sf"/>
</dbReference>
<feature type="binding site" evidence="13">
    <location>
        <position position="38"/>
    </location>
    <ligand>
        <name>NADP(+)</name>
        <dbReference type="ChEBI" id="CHEBI:58349"/>
    </ligand>
</feature>
<reference evidence="17" key="1">
    <citation type="submission" date="2016-10" db="EMBL/GenBank/DDBJ databases">
        <authorList>
            <person name="Varghese N."/>
            <person name="Submissions S."/>
        </authorList>
    </citation>
    <scope>NUCLEOTIDE SEQUENCE [LARGE SCALE GENOMIC DNA]</scope>
    <source>
        <strain evidence="17">CGMCC 4.3147</strain>
    </source>
</reference>
<dbReference type="Gene3D" id="3.30.360.10">
    <property type="entry name" value="Dihydrodipicolinate Reductase, domain 2"/>
    <property type="match status" value="1"/>
</dbReference>
<name>A0A1G9DZV8_9ACTN</name>
<feature type="binding site" evidence="13">
    <location>
        <begin position="8"/>
        <end position="13"/>
    </location>
    <ligand>
        <name>NAD(+)</name>
        <dbReference type="ChEBI" id="CHEBI:57540"/>
    </ligand>
</feature>
<evidence type="ECO:0000256" key="11">
    <source>
        <dbReference type="ARBA" id="ARBA00049080"/>
    </source>
</evidence>
<evidence type="ECO:0000259" key="15">
    <source>
        <dbReference type="Pfam" id="PF05173"/>
    </source>
</evidence>
<accession>A0A1G9DZV8</accession>
<dbReference type="STRING" id="380244.SAMN05216298_1204"/>
<gene>
    <name evidence="13" type="primary">dapB</name>
    <name evidence="16" type="ORF">SAMN05216298_1204</name>
</gene>
<dbReference type="EC" id="1.17.1.8" evidence="10 13"/>
<dbReference type="EMBL" id="FNGF01000001">
    <property type="protein sequence ID" value="SDK69358.1"/>
    <property type="molecule type" value="Genomic_DNA"/>
</dbReference>
<dbReference type="SUPFAM" id="SSF51735">
    <property type="entry name" value="NAD(P)-binding Rossmann-fold domains"/>
    <property type="match status" value="1"/>
</dbReference>
<evidence type="ECO:0000256" key="10">
    <source>
        <dbReference type="ARBA" id="ARBA00038983"/>
    </source>
</evidence>
<evidence type="ECO:0000313" key="16">
    <source>
        <dbReference type="EMBL" id="SDK69358.1"/>
    </source>
</evidence>
<dbReference type="GO" id="GO:0051287">
    <property type="term" value="F:NAD binding"/>
    <property type="evidence" value="ECO:0007669"/>
    <property type="project" value="UniProtKB-UniRule"/>
</dbReference>
<dbReference type="GO" id="GO:0008839">
    <property type="term" value="F:4-hydroxy-tetrahydrodipicolinate reductase"/>
    <property type="evidence" value="ECO:0007669"/>
    <property type="project" value="UniProtKB-UniRule"/>
</dbReference>
<dbReference type="InterPro" id="IPR022663">
    <property type="entry name" value="DapB_C"/>
</dbReference>
<dbReference type="RefSeq" id="WP_091044309.1">
    <property type="nucleotide sequence ID" value="NZ_FNGF01000001.1"/>
</dbReference>
<evidence type="ECO:0000256" key="9">
    <source>
        <dbReference type="ARBA" id="ARBA00037922"/>
    </source>
</evidence>
<comment type="catalytic activity">
    <reaction evidence="11 13">
        <text>(S)-2,3,4,5-tetrahydrodipicolinate + NADP(+) + H2O = (2S,4S)-4-hydroxy-2,3,4,5-tetrahydrodipicolinate + NADPH + H(+)</text>
        <dbReference type="Rhea" id="RHEA:35331"/>
        <dbReference type="ChEBI" id="CHEBI:15377"/>
        <dbReference type="ChEBI" id="CHEBI:15378"/>
        <dbReference type="ChEBI" id="CHEBI:16845"/>
        <dbReference type="ChEBI" id="CHEBI:57783"/>
        <dbReference type="ChEBI" id="CHEBI:58349"/>
        <dbReference type="ChEBI" id="CHEBI:67139"/>
        <dbReference type="EC" id="1.17.1.8"/>
    </reaction>
</comment>
<comment type="pathway">
    <text evidence="9 13">Amino-acid biosynthesis; L-lysine biosynthesis via DAP pathway; (S)-tetrahydrodipicolinate from L-aspartate: step 4/4.</text>
</comment>
<keyword evidence="3 13" id="KW-0028">Amino-acid biosynthesis</keyword>
<feature type="binding site" evidence="13">
    <location>
        <position position="37"/>
    </location>
    <ligand>
        <name>NAD(+)</name>
        <dbReference type="ChEBI" id="CHEBI:57540"/>
    </ligand>
</feature>
<keyword evidence="7 13" id="KW-0520">NAD</keyword>
<feature type="binding site" evidence="13">
    <location>
        <position position="132"/>
    </location>
    <ligand>
        <name>(S)-2,3,4,5-tetrahydrodipicolinate</name>
        <dbReference type="ChEBI" id="CHEBI:16845"/>
    </ligand>
</feature>
<feature type="domain" description="Dihydrodipicolinate reductase N-terminal" evidence="14">
    <location>
        <begin position="2"/>
        <end position="104"/>
    </location>
</feature>
<keyword evidence="4 13" id="KW-0521">NADP</keyword>
<comment type="function">
    <text evidence="13">Catalyzes the conversion of 4-hydroxy-tetrahydrodipicolinate (HTPA) to tetrahydrodipicolinate.</text>
</comment>
<evidence type="ECO:0000313" key="17">
    <source>
        <dbReference type="Proteomes" id="UP000198662"/>
    </source>
</evidence>
<feature type="domain" description="Dihydrodipicolinate reductase C-terminal" evidence="15">
    <location>
        <begin position="107"/>
        <end position="243"/>
    </location>
</feature>
<evidence type="ECO:0000256" key="3">
    <source>
        <dbReference type="ARBA" id="ARBA00022605"/>
    </source>
</evidence>
<dbReference type="PANTHER" id="PTHR20836">
    <property type="entry name" value="DIHYDRODIPICOLINATE REDUCTASE"/>
    <property type="match status" value="1"/>
</dbReference>
<proteinExistence type="inferred from homology"/>
<comment type="subcellular location">
    <subcellularLocation>
        <location evidence="13">Cytoplasm</location>
    </subcellularLocation>
</comment>
<evidence type="ECO:0000259" key="14">
    <source>
        <dbReference type="Pfam" id="PF01113"/>
    </source>
</evidence>
<keyword evidence="5 13" id="KW-0220">Diaminopimelate biosynthesis</keyword>
<dbReference type="PANTHER" id="PTHR20836:SF0">
    <property type="entry name" value="4-HYDROXY-TETRAHYDRODIPICOLINATE REDUCTASE 1, CHLOROPLASTIC-RELATED"/>
    <property type="match status" value="1"/>
</dbReference>
<feature type="active site" description="Proton donor" evidence="13">
    <location>
        <position position="135"/>
    </location>
</feature>
<evidence type="ECO:0000256" key="12">
    <source>
        <dbReference type="ARBA" id="ARBA00049396"/>
    </source>
</evidence>
<keyword evidence="2 13" id="KW-0963">Cytoplasm</keyword>
<dbReference type="GO" id="GO:0009089">
    <property type="term" value="P:lysine biosynthetic process via diaminopimelate"/>
    <property type="evidence" value="ECO:0007669"/>
    <property type="project" value="UniProtKB-UniRule"/>
</dbReference>
<feature type="binding site" evidence="13">
    <location>
        <begin position="141"/>
        <end position="142"/>
    </location>
    <ligand>
        <name>(S)-2,3,4,5-tetrahydrodipicolinate</name>
        <dbReference type="ChEBI" id="CHEBI:16845"/>
    </ligand>
</feature>
<dbReference type="Pfam" id="PF01113">
    <property type="entry name" value="DapB_N"/>
    <property type="match status" value="1"/>
</dbReference>
<dbReference type="Proteomes" id="UP000198662">
    <property type="component" value="Unassembled WGS sequence"/>
</dbReference>
<dbReference type="InterPro" id="IPR000846">
    <property type="entry name" value="DapB_N"/>
</dbReference>
<evidence type="ECO:0000256" key="2">
    <source>
        <dbReference type="ARBA" id="ARBA00022490"/>
    </source>
</evidence>
<dbReference type="InterPro" id="IPR022664">
    <property type="entry name" value="DapB_N_CS"/>
</dbReference>
<keyword evidence="6 13" id="KW-0560">Oxidoreductase</keyword>
<dbReference type="CDD" id="cd02274">
    <property type="entry name" value="DHDPR_N"/>
    <property type="match status" value="1"/>
</dbReference>
<dbReference type="PROSITE" id="PS01298">
    <property type="entry name" value="DAPB"/>
    <property type="match status" value="1"/>
</dbReference>
<feature type="binding site" evidence="13">
    <location>
        <begin position="74"/>
        <end position="76"/>
    </location>
    <ligand>
        <name>NAD(+)</name>
        <dbReference type="ChEBI" id="CHEBI:57540"/>
    </ligand>
</feature>
<evidence type="ECO:0000256" key="8">
    <source>
        <dbReference type="ARBA" id="ARBA00023154"/>
    </source>
</evidence>
<comment type="subunit">
    <text evidence="13">Homotetramer.</text>
</comment>
<dbReference type="UniPathway" id="UPA00034">
    <property type="reaction ID" value="UER00018"/>
</dbReference>
<feature type="active site" description="Proton donor/acceptor" evidence="13">
    <location>
        <position position="131"/>
    </location>
</feature>
<evidence type="ECO:0000256" key="6">
    <source>
        <dbReference type="ARBA" id="ARBA00023002"/>
    </source>
</evidence>
<comment type="similarity">
    <text evidence="1 13">Belongs to the DapB family.</text>
</comment>
<dbReference type="OrthoDB" id="9790352at2"/>
<evidence type="ECO:0000256" key="7">
    <source>
        <dbReference type="ARBA" id="ARBA00023027"/>
    </source>
</evidence>
<evidence type="ECO:0000256" key="1">
    <source>
        <dbReference type="ARBA" id="ARBA00006642"/>
    </source>
</evidence>
<dbReference type="FunFam" id="3.30.360.10:FF:000009">
    <property type="entry name" value="4-hydroxy-tetrahydrodipicolinate reductase"/>
    <property type="match status" value="1"/>
</dbReference>
<dbReference type="NCBIfam" id="TIGR00036">
    <property type="entry name" value="dapB"/>
    <property type="match status" value="1"/>
</dbReference>
<evidence type="ECO:0000256" key="5">
    <source>
        <dbReference type="ARBA" id="ARBA00022915"/>
    </source>
</evidence>
<dbReference type="GO" id="GO:0016726">
    <property type="term" value="F:oxidoreductase activity, acting on CH or CH2 groups, NAD or NADP as acceptor"/>
    <property type="evidence" value="ECO:0007669"/>
    <property type="project" value="UniProtKB-UniRule"/>
</dbReference>